<dbReference type="Gene3D" id="1.10.3210.10">
    <property type="entry name" value="Hypothetical protein af1432"/>
    <property type="match status" value="1"/>
</dbReference>
<comment type="caution">
    <text evidence="2">The sequence shown here is derived from an EMBL/GenBank/DDBJ whole genome shotgun (WGS) entry which is preliminary data.</text>
</comment>
<dbReference type="InterPro" id="IPR006674">
    <property type="entry name" value="HD_domain"/>
</dbReference>
<gene>
    <name evidence="2" type="ORF">J0A69_08290</name>
</gene>
<dbReference type="SUPFAM" id="SSF109604">
    <property type="entry name" value="HD-domain/PDEase-like"/>
    <property type="match status" value="1"/>
</dbReference>
<sequence length="205" mass="23570">MNNEALKLHRSSFGDPKNIGNVLSKEEALKLLNDWVLNDKLQVHMKQVGFLMKKYAESKGYSAEVQHKWYLAGLLHDADWDQWPDQHCRKIIEELESRKIDPEIIRAIASHGPRYFGVEPETEMDKMLYAFDELSGFTHAYSLMRPTGYEGMEAKGVKKRLKDKTFAAQVSREDIADATEKAGISLDELIQFVIIHQKFALSLEE</sequence>
<dbReference type="Pfam" id="PF01966">
    <property type="entry name" value="HD"/>
    <property type="match status" value="1"/>
</dbReference>
<name>A0ABS3CE90_9BACT</name>
<dbReference type="PANTHER" id="PTHR38659:SF2">
    <property type="entry name" value="HDIG DOMAIN PROTEIN"/>
    <property type="match status" value="1"/>
</dbReference>
<evidence type="ECO:0000313" key="3">
    <source>
        <dbReference type="Proteomes" id="UP000664480"/>
    </source>
</evidence>
<feature type="domain" description="HD" evidence="1">
    <location>
        <begin position="44"/>
        <end position="134"/>
    </location>
</feature>
<keyword evidence="2" id="KW-0378">Hydrolase</keyword>
<dbReference type="EMBL" id="JAFKCU010000002">
    <property type="protein sequence ID" value="MBN7815422.1"/>
    <property type="molecule type" value="Genomic_DNA"/>
</dbReference>
<dbReference type="PANTHER" id="PTHR38659">
    <property type="entry name" value="METAL-DEPENDENT PHOSPHOHYDROLASE"/>
    <property type="match status" value="1"/>
</dbReference>
<accession>A0ABS3CE90</accession>
<reference evidence="2 3" key="1">
    <citation type="submission" date="2021-03" db="EMBL/GenBank/DDBJ databases">
        <title>novel species isolated from a fishpond in China.</title>
        <authorList>
            <person name="Lu H."/>
            <person name="Cai Z."/>
        </authorList>
    </citation>
    <scope>NUCLEOTIDE SEQUENCE [LARGE SCALE GENOMIC DNA]</scope>
    <source>
        <strain evidence="2 3">YJ13C</strain>
    </source>
</reference>
<keyword evidence="3" id="KW-1185">Reference proteome</keyword>
<evidence type="ECO:0000259" key="1">
    <source>
        <dbReference type="Pfam" id="PF01966"/>
    </source>
</evidence>
<proteinExistence type="predicted"/>
<protein>
    <submittedName>
        <fullName evidence="2">Hydrolase</fullName>
    </submittedName>
</protein>
<organism evidence="2 3">
    <name type="scientific">Algoriphagus pacificus</name>
    <dbReference type="NCBI Taxonomy" id="2811234"/>
    <lineage>
        <taxon>Bacteria</taxon>
        <taxon>Pseudomonadati</taxon>
        <taxon>Bacteroidota</taxon>
        <taxon>Cytophagia</taxon>
        <taxon>Cytophagales</taxon>
        <taxon>Cyclobacteriaceae</taxon>
        <taxon>Algoriphagus</taxon>
    </lineage>
</organism>
<dbReference type="Proteomes" id="UP000664480">
    <property type="component" value="Unassembled WGS sequence"/>
</dbReference>
<evidence type="ECO:0000313" key="2">
    <source>
        <dbReference type="EMBL" id="MBN7815422.1"/>
    </source>
</evidence>
<dbReference type="GO" id="GO:0016787">
    <property type="term" value="F:hydrolase activity"/>
    <property type="evidence" value="ECO:0007669"/>
    <property type="project" value="UniProtKB-KW"/>
</dbReference>
<dbReference type="RefSeq" id="WP_206586094.1">
    <property type="nucleotide sequence ID" value="NZ_JAFKCU010000002.1"/>
</dbReference>